<dbReference type="CDD" id="cd06267">
    <property type="entry name" value="PBP1_LacI_sugar_binding-like"/>
    <property type="match status" value="1"/>
</dbReference>
<dbReference type="EMBL" id="FXSZ01000002">
    <property type="protein sequence ID" value="SMO49011.1"/>
    <property type="molecule type" value="Genomic_DNA"/>
</dbReference>
<sequence length="349" mass="38835">MNNICFYKMNDKEITIYDIAEKLGLSSATVSRALNGGKGNKKATVDLVIETARKMGYRPNTIASSLRKKETKTVGLIVPRIDMHFHSMVISGVQDKAREYGYNLLISQSNEDVNIEAELVSTMFSSRVDGLMLSTTMFTSEIAVIESFNKQKNPFVFFDRVPQNYMGPVIEGDDYLGGYMATEHLILNGCKRIAHFSGPMGSNIYKNRLAGYKDALIKHNLPVDEEIIFEHILTKDSSLSASEQMFGLKKVPDALFASNDLSAIVAAQTAKAKGLAIPDDFAVVGYSNDPRTEIFVPAITSVDQAAYEMGHLVFQTLYQQMNSEESLILPRKQVVGVHLIERESSKRHK</sequence>
<dbReference type="Pfam" id="PF13377">
    <property type="entry name" value="Peripla_BP_3"/>
    <property type="match status" value="1"/>
</dbReference>
<keyword evidence="1" id="KW-0805">Transcription regulation</keyword>
<proteinExistence type="predicted"/>
<evidence type="ECO:0000313" key="6">
    <source>
        <dbReference type="Proteomes" id="UP000315971"/>
    </source>
</evidence>
<dbReference type="GO" id="GO:0000976">
    <property type="term" value="F:transcription cis-regulatory region binding"/>
    <property type="evidence" value="ECO:0007669"/>
    <property type="project" value="TreeGrafter"/>
</dbReference>
<dbReference type="PANTHER" id="PTHR30146">
    <property type="entry name" value="LACI-RELATED TRANSCRIPTIONAL REPRESSOR"/>
    <property type="match status" value="1"/>
</dbReference>
<accession>A0A521BQI3</accession>
<feature type="domain" description="HTH lacI-type" evidence="4">
    <location>
        <begin position="14"/>
        <end position="68"/>
    </location>
</feature>
<dbReference type="PANTHER" id="PTHR30146:SF109">
    <property type="entry name" value="HTH-TYPE TRANSCRIPTIONAL REGULATOR GALS"/>
    <property type="match status" value="1"/>
</dbReference>
<keyword evidence="2" id="KW-0238">DNA-binding</keyword>
<protein>
    <submittedName>
        <fullName evidence="5">LacI family transcriptional regulator</fullName>
    </submittedName>
</protein>
<dbReference type="SMART" id="SM00354">
    <property type="entry name" value="HTH_LACI"/>
    <property type="match status" value="1"/>
</dbReference>
<dbReference type="Pfam" id="PF00356">
    <property type="entry name" value="LacI"/>
    <property type="match status" value="1"/>
</dbReference>
<evidence type="ECO:0000313" key="5">
    <source>
        <dbReference type="EMBL" id="SMO49011.1"/>
    </source>
</evidence>
<dbReference type="OrthoDB" id="9803256at2"/>
<dbReference type="Gene3D" id="3.40.50.2300">
    <property type="match status" value="2"/>
</dbReference>
<dbReference type="SUPFAM" id="SSF47413">
    <property type="entry name" value="lambda repressor-like DNA-binding domains"/>
    <property type="match status" value="1"/>
</dbReference>
<dbReference type="Gene3D" id="1.10.260.40">
    <property type="entry name" value="lambda repressor-like DNA-binding domains"/>
    <property type="match status" value="1"/>
</dbReference>
<organism evidence="5 6">
    <name type="scientific">Solitalea koreensis</name>
    <dbReference type="NCBI Taxonomy" id="543615"/>
    <lineage>
        <taxon>Bacteria</taxon>
        <taxon>Pseudomonadati</taxon>
        <taxon>Bacteroidota</taxon>
        <taxon>Sphingobacteriia</taxon>
        <taxon>Sphingobacteriales</taxon>
        <taxon>Sphingobacteriaceae</taxon>
        <taxon>Solitalea</taxon>
    </lineage>
</organism>
<dbReference type="InterPro" id="IPR046335">
    <property type="entry name" value="LacI/GalR-like_sensor"/>
</dbReference>
<dbReference type="Proteomes" id="UP000315971">
    <property type="component" value="Unassembled WGS sequence"/>
</dbReference>
<keyword evidence="3" id="KW-0804">Transcription</keyword>
<reference evidence="5 6" key="1">
    <citation type="submission" date="2017-05" db="EMBL/GenBank/DDBJ databases">
        <authorList>
            <person name="Varghese N."/>
            <person name="Submissions S."/>
        </authorList>
    </citation>
    <scope>NUCLEOTIDE SEQUENCE [LARGE SCALE GENOMIC DNA]</scope>
    <source>
        <strain evidence="5 6">DSM 21342</strain>
    </source>
</reference>
<dbReference type="InterPro" id="IPR028082">
    <property type="entry name" value="Peripla_BP_I"/>
</dbReference>
<evidence type="ECO:0000256" key="1">
    <source>
        <dbReference type="ARBA" id="ARBA00023015"/>
    </source>
</evidence>
<gene>
    <name evidence="5" type="ORF">SAMN06265350_102390</name>
</gene>
<name>A0A521BQI3_9SPHI</name>
<dbReference type="CDD" id="cd01392">
    <property type="entry name" value="HTH_LacI"/>
    <property type="match status" value="1"/>
</dbReference>
<dbReference type="GO" id="GO:0003700">
    <property type="term" value="F:DNA-binding transcription factor activity"/>
    <property type="evidence" value="ECO:0007669"/>
    <property type="project" value="TreeGrafter"/>
</dbReference>
<dbReference type="AlphaFoldDB" id="A0A521BQI3"/>
<dbReference type="InterPro" id="IPR000843">
    <property type="entry name" value="HTH_LacI"/>
</dbReference>
<dbReference type="InterPro" id="IPR010982">
    <property type="entry name" value="Lambda_DNA-bd_dom_sf"/>
</dbReference>
<evidence type="ECO:0000256" key="3">
    <source>
        <dbReference type="ARBA" id="ARBA00023163"/>
    </source>
</evidence>
<evidence type="ECO:0000259" key="4">
    <source>
        <dbReference type="PROSITE" id="PS50932"/>
    </source>
</evidence>
<dbReference type="SUPFAM" id="SSF53822">
    <property type="entry name" value="Periplasmic binding protein-like I"/>
    <property type="match status" value="1"/>
</dbReference>
<dbReference type="PROSITE" id="PS50932">
    <property type="entry name" value="HTH_LACI_2"/>
    <property type="match status" value="1"/>
</dbReference>
<evidence type="ECO:0000256" key="2">
    <source>
        <dbReference type="ARBA" id="ARBA00023125"/>
    </source>
</evidence>
<keyword evidence="6" id="KW-1185">Reference proteome</keyword>